<keyword evidence="3" id="KW-1185">Reference proteome</keyword>
<dbReference type="Pfam" id="PF08241">
    <property type="entry name" value="Methyltransf_11"/>
    <property type="match status" value="1"/>
</dbReference>
<dbReference type="RefSeq" id="WP_378977379.1">
    <property type="nucleotide sequence ID" value="NZ_JBHTBJ010000059.1"/>
</dbReference>
<dbReference type="PANTHER" id="PTHR43861:SF1">
    <property type="entry name" value="TRANS-ACONITATE 2-METHYLTRANSFERASE"/>
    <property type="match status" value="1"/>
</dbReference>
<organism evidence="2 3">
    <name type="scientific">Paractinoplanes rhizophilus</name>
    <dbReference type="NCBI Taxonomy" id="1416877"/>
    <lineage>
        <taxon>Bacteria</taxon>
        <taxon>Bacillati</taxon>
        <taxon>Actinomycetota</taxon>
        <taxon>Actinomycetes</taxon>
        <taxon>Micromonosporales</taxon>
        <taxon>Micromonosporaceae</taxon>
        <taxon>Paractinoplanes</taxon>
    </lineage>
</organism>
<evidence type="ECO:0000259" key="1">
    <source>
        <dbReference type="Pfam" id="PF08241"/>
    </source>
</evidence>
<dbReference type="InterPro" id="IPR013216">
    <property type="entry name" value="Methyltransf_11"/>
</dbReference>
<evidence type="ECO:0000313" key="2">
    <source>
        <dbReference type="EMBL" id="MFC7279753.1"/>
    </source>
</evidence>
<dbReference type="Proteomes" id="UP001596548">
    <property type="component" value="Unassembled WGS sequence"/>
</dbReference>
<dbReference type="InterPro" id="IPR029063">
    <property type="entry name" value="SAM-dependent_MTases_sf"/>
</dbReference>
<comment type="caution">
    <text evidence="2">The sequence shown here is derived from an EMBL/GenBank/DDBJ whole genome shotgun (WGS) entry which is preliminary data.</text>
</comment>
<keyword evidence="2" id="KW-0489">Methyltransferase</keyword>
<dbReference type="SUPFAM" id="SSF53335">
    <property type="entry name" value="S-adenosyl-L-methionine-dependent methyltransferases"/>
    <property type="match status" value="1"/>
</dbReference>
<keyword evidence="2" id="KW-0808">Transferase</keyword>
<dbReference type="Gene3D" id="3.40.50.150">
    <property type="entry name" value="Vaccinia Virus protein VP39"/>
    <property type="match status" value="1"/>
</dbReference>
<gene>
    <name evidence="2" type="ORF">ACFQS1_37830</name>
</gene>
<dbReference type="GO" id="GO:0008168">
    <property type="term" value="F:methyltransferase activity"/>
    <property type="evidence" value="ECO:0007669"/>
    <property type="project" value="UniProtKB-KW"/>
</dbReference>
<dbReference type="EMBL" id="JBHTBJ010000059">
    <property type="protein sequence ID" value="MFC7279753.1"/>
    <property type="molecule type" value="Genomic_DNA"/>
</dbReference>
<dbReference type="EC" id="2.1.1.-" evidence="2"/>
<sequence length="257" mass="26850">MSAIIEVFDEAAEAYENVGVPFFKPIGEALVAAARVVPGERALDAGCGTGAVLLPLAEAVGLAGQVTGIDLAPGMVARAAAAATGLPQVTVRLGDAQAPDFPDGSFDLVTSGLVLFFLPDPPAALTAYRKLLKPGGRVAVSSFARYDPRYPQAMRVLSGFADDPPPPRTLHPMFESAESLRSAVVAAGFAAATVSEVAVRSDFRDAAHVYEWIGSHGGRQLISRIPPDRRAAAIATLASELEHPLEFETHIRIVVGA</sequence>
<accession>A0ABW2I4H4</accession>
<evidence type="ECO:0000313" key="3">
    <source>
        <dbReference type="Proteomes" id="UP001596548"/>
    </source>
</evidence>
<name>A0ABW2I4H4_9ACTN</name>
<dbReference type="PANTHER" id="PTHR43861">
    <property type="entry name" value="TRANS-ACONITATE 2-METHYLTRANSFERASE-RELATED"/>
    <property type="match status" value="1"/>
</dbReference>
<dbReference type="GO" id="GO:0032259">
    <property type="term" value="P:methylation"/>
    <property type="evidence" value="ECO:0007669"/>
    <property type="project" value="UniProtKB-KW"/>
</dbReference>
<protein>
    <submittedName>
        <fullName evidence="2">Class I SAM-dependent methyltransferase</fullName>
        <ecNumber evidence="2">2.1.1.-</ecNumber>
    </submittedName>
</protein>
<reference evidence="3" key="1">
    <citation type="journal article" date="2019" name="Int. J. Syst. Evol. Microbiol.">
        <title>The Global Catalogue of Microorganisms (GCM) 10K type strain sequencing project: providing services to taxonomists for standard genome sequencing and annotation.</title>
        <authorList>
            <consortium name="The Broad Institute Genomics Platform"/>
            <consortium name="The Broad Institute Genome Sequencing Center for Infectious Disease"/>
            <person name="Wu L."/>
            <person name="Ma J."/>
        </authorList>
    </citation>
    <scope>NUCLEOTIDE SEQUENCE [LARGE SCALE GENOMIC DNA]</scope>
    <source>
        <strain evidence="3">XZYJT-10</strain>
    </source>
</reference>
<proteinExistence type="predicted"/>
<feature type="domain" description="Methyltransferase type 11" evidence="1">
    <location>
        <begin position="43"/>
        <end position="139"/>
    </location>
</feature>
<dbReference type="CDD" id="cd02440">
    <property type="entry name" value="AdoMet_MTases"/>
    <property type="match status" value="1"/>
</dbReference>